<dbReference type="SUPFAM" id="SSF52172">
    <property type="entry name" value="CheY-like"/>
    <property type="match status" value="1"/>
</dbReference>
<keyword evidence="2 6" id="KW-0238">DNA-binding</keyword>
<comment type="caution">
    <text evidence="6">The sequence shown here is derived from an EMBL/GenBank/DDBJ whole genome shotgun (WGS) entry which is preliminary data.</text>
</comment>
<dbReference type="InterPro" id="IPR058245">
    <property type="entry name" value="NreC/VraR/RcsB-like_REC"/>
</dbReference>
<dbReference type="Gene3D" id="3.40.50.2300">
    <property type="match status" value="1"/>
</dbReference>
<evidence type="ECO:0000313" key="7">
    <source>
        <dbReference type="Proteomes" id="UP000574369"/>
    </source>
</evidence>
<evidence type="ECO:0000313" key="6">
    <source>
        <dbReference type="EMBL" id="MBB3193231.1"/>
    </source>
</evidence>
<protein>
    <submittedName>
        <fullName evidence="6">DNA-binding NarL/FixJ family response regulator</fullName>
    </submittedName>
</protein>
<gene>
    <name evidence="6" type="ORF">FHS28_000596</name>
</gene>
<dbReference type="PROSITE" id="PS50110">
    <property type="entry name" value="RESPONSE_REGULATORY"/>
    <property type="match status" value="1"/>
</dbReference>
<keyword evidence="7" id="KW-1185">Reference proteome</keyword>
<feature type="modified residue" description="4-aspartylphosphate" evidence="4">
    <location>
        <position position="53"/>
    </location>
</feature>
<reference evidence="6 7" key="1">
    <citation type="submission" date="2020-08" db="EMBL/GenBank/DDBJ databases">
        <title>Genomic Encyclopedia of Type Strains, Phase III (KMG-III): the genomes of soil and plant-associated and newly described type strains.</title>
        <authorList>
            <person name="Whitman W."/>
        </authorList>
    </citation>
    <scope>NUCLEOTIDE SEQUENCE [LARGE SCALE GENOMIC DNA]</scope>
    <source>
        <strain evidence="6 7">CECT 7247</strain>
    </source>
</reference>
<evidence type="ECO:0000256" key="1">
    <source>
        <dbReference type="ARBA" id="ARBA00023015"/>
    </source>
</evidence>
<dbReference type="InterPro" id="IPR039420">
    <property type="entry name" value="WalR-like"/>
</dbReference>
<name>A0ABR6GNE0_9BURK</name>
<proteinExistence type="predicted"/>
<dbReference type="InterPro" id="IPR001789">
    <property type="entry name" value="Sig_transdc_resp-reg_receiver"/>
</dbReference>
<dbReference type="RefSeq" id="WP_088449152.1">
    <property type="nucleotide sequence ID" value="NZ_JACHXO010000001.1"/>
</dbReference>
<dbReference type="InterPro" id="IPR011006">
    <property type="entry name" value="CheY-like_superfamily"/>
</dbReference>
<dbReference type="CDD" id="cd17535">
    <property type="entry name" value="REC_NarL-like"/>
    <property type="match status" value="1"/>
</dbReference>
<dbReference type="PANTHER" id="PTHR43214">
    <property type="entry name" value="TWO-COMPONENT RESPONSE REGULATOR"/>
    <property type="match status" value="1"/>
</dbReference>
<evidence type="ECO:0000256" key="4">
    <source>
        <dbReference type="PROSITE-ProRule" id="PRU00169"/>
    </source>
</evidence>
<evidence type="ECO:0000256" key="2">
    <source>
        <dbReference type="ARBA" id="ARBA00023125"/>
    </source>
</evidence>
<dbReference type="Pfam" id="PF00072">
    <property type="entry name" value="Response_reg"/>
    <property type="match status" value="1"/>
</dbReference>
<keyword evidence="4" id="KW-0597">Phosphoprotein</keyword>
<accession>A0ABR6GNE0</accession>
<keyword evidence="1" id="KW-0805">Transcription regulation</keyword>
<evidence type="ECO:0000259" key="5">
    <source>
        <dbReference type="PROSITE" id="PS50110"/>
    </source>
</evidence>
<organism evidence="6 7">
    <name type="scientific">Roseateles terrae</name>
    <dbReference type="NCBI Taxonomy" id="431060"/>
    <lineage>
        <taxon>Bacteria</taxon>
        <taxon>Pseudomonadati</taxon>
        <taxon>Pseudomonadota</taxon>
        <taxon>Betaproteobacteria</taxon>
        <taxon>Burkholderiales</taxon>
        <taxon>Sphaerotilaceae</taxon>
        <taxon>Roseateles</taxon>
    </lineage>
</organism>
<dbReference type="Proteomes" id="UP000574369">
    <property type="component" value="Unassembled WGS sequence"/>
</dbReference>
<dbReference type="GO" id="GO:0003677">
    <property type="term" value="F:DNA binding"/>
    <property type="evidence" value="ECO:0007669"/>
    <property type="project" value="UniProtKB-KW"/>
</dbReference>
<dbReference type="PANTHER" id="PTHR43214:SF41">
    <property type="entry name" value="NITRATE_NITRITE RESPONSE REGULATOR PROTEIN NARP"/>
    <property type="match status" value="1"/>
</dbReference>
<feature type="domain" description="Response regulatory" evidence="5">
    <location>
        <begin position="2"/>
        <end position="118"/>
    </location>
</feature>
<dbReference type="EMBL" id="JACHXO010000001">
    <property type="protein sequence ID" value="MBB3193231.1"/>
    <property type="molecule type" value="Genomic_DNA"/>
</dbReference>
<evidence type="ECO:0000256" key="3">
    <source>
        <dbReference type="ARBA" id="ARBA00023163"/>
    </source>
</evidence>
<sequence length="130" mass="14089">MKLVLIEDSEIIRRQMVRLLADVSGLSVIGQADNEESALTLIRSTMPDVVLVDIGLAEGSGMKVLERARQIGFGGKLFVLSNRDPDFYEMLCARHGADAFYDKAHGLDRLVADLQSTADALKAQRGGQGA</sequence>
<dbReference type="SMART" id="SM00448">
    <property type="entry name" value="REC"/>
    <property type="match status" value="1"/>
</dbReference>
<keyword evidence="3" id="KW-0804">Transcription</keyword>